<dbReference type="Proteomes" id="UP000075321">
    <property type="component" value="Unassembled WGS sequence"/>
</dbReference>
<dbReference type="FunFam" id="3.40.50.150:FF:000010">
    <property type="entry name" value="Protein-L-isoaspartate O-methyltransferase"/>
    <property type="match status" value="1"/>
</dbReference>
<dbReference type="HAMAP" id="MF_00090">
    <property type="entry name" value="PIMT"/>
    <property type="match status" value="1"/>
</dbReference>
<dbReference type="NCBIfam" id="TIGR00080">
    <property type="entry name" value="pimt"/>
    <property type="match status" value="1"/>
</dbReference>
<dbReference type="AlphaFoldDB" id="A0A151AJH5"/>
<keyword evidence="4 9" id="KW-0489">Methyltransferase</keyword>
<evidence type="ECO:0000256" key="4">
    <source>
        <dbReference type="ARBA" id="ARBA00022603"/>
    </source>
</evidence>
<dbReference type="RefSeq" id="WP_066379020.1">
    <property type="nucleotide sequence ID" value="NZ_LTAZ01000001.1"/>
</dbReference>
<evidence type="ECO:0000313" key="10">
    <source>
        <dbReference type="EMBL" id="KYH27809.1"/>
    </source>
</evidence>
<evidence type="ECO:0000256" key="3">
    <source>
        <dbReference type="ARBA" id="ARBA00022490"/>
    </source>
</evidence>
<comment type="function">
    <text evidence="7 9">Catalyzes the methyl esterification of L-isoaspartyl residues in peptides and proteins that result from spontaneous decomposition of normal L-aspartyl and L-asparaginyl residues. It plays a role in the repair and/or degradation of damaged proteins.</text>
</comment>
<dbReference type="GO" id="GO:0004719">
    <property type="term" value="F:protein-L-isoaspartate (D-aspartate) O-methyltransferase activity"/>
    <property type="evidence" value="ECO:0007669"/>
    <property type="project" value="UniProtKB-UniRule"/>
</dbReference>
<dbReference type="InterPro" id="IPR029063">
    <property type="entry name" value="SAM-dependent_MTases_sf"/>
</dbReference>
<dbReference type="EMBL" id="LTAZ01000001">
    <property type="protein sequence ID" value="KYH27809.1"/>
    <property type="molecule type" value="Genomic_DNA"/>
</dbReference>
<dbReference type="OrthoDB" id="33618at2157"/>
<evidence type="ECO:0000256" key="9">
    <source>
        <dbReference type="HAMAP-Rule" id="MF_00090"/>
    </source>
</evidence>
<dbReference type="GO" id="GO:0030091">
    <property type="term" value="P:protein repair"/>
    <property type="evidence" value="ECO:0007669"/>
    <property type="project" value="UniProtKB-UniRule"/>
</dbReference>
<dbReference type="EC" id="2.1.1.77" evidence="9"/>
<sequence>MNHEAARGALVDRLARREGLSESTIAAMKAVPRHEFVPSDRRDDAYADRPLPIGDDQTISAPHMVAIMTDLLGVEAGDSVLEVGTGCGYHAAVTSEVVGPESVFSVEFSPELAEQARGTLERIGYGDISIREGDGREGWPEGAPYDAAYVTCAVPEIPAAVVDQVRSGGVILAPVGDWSQTLVRARIGEDAVAERETHGAVRFVSVRG</sequence>
<reference evidence="10 11" key="1">
    <citation type="submission" date="2016-02" db="EMBL/GenBank/DDBJ databases">
        <title>Genome sequence of Halalkalicoccus paucihalophilus DSM 24557.</title>
        <authorList>
            <person name="Poehlein A."/>
            <person name="Daniel R."/>
        </authorList>
    </citation>
    <scope>NUCLEOTIDE SEQUENCE [LARGE SCALE GENOMIC DNA]</scope>
    <source>
        <strain evidence="10 11">DSM 24557</strain>
    </source>
</reference>
<organism evidence="10 11">
    <name type="scientific">Halalkalicoccus paucihalophilus</name>
    <dbReference type="NCBI Taxonomy" id="1008153"/>
    <lineage>
        <taxon>Archaea</taxon>
        <taxon>Methanobacteriati</taxon>
        <taxon>Methanobacteriota</taxon>
        <taxon>Stenosarchaea group</taxon>
        <taxon>Halobacteria</taxon>
        <taxon>Halobacteriales</taxon>
        <taxon>Halococcaceae</taxon>
        <taxon>Halalkalicoccus</taxon>
    </lineage>
</organism>
<evidence type="ECO:0000313" key="11">
    <source>
        <dbReference type="Proteomes" id="UP000075321"/>
    </source>
</evidence>
<dbReference type="Pfam" id="PF01135">
    <property type="entry name" value="PCMT"/>
    <property type="match status" value="1"/>
</dbReference>
<dbReference type="GO" id="GO:0005737">
    <property type="term" value="C:cytoplasm"/>
    <property type="evidence" value="ECO:0007669"/>
    <property type="project" value="UniProtKB-SubCell"/>
</dbReference>
<protein>
    <recommendedName>
        <fullName evidence="9">Protein-L-isoaspartate O-methyltransferase</fullName>
        <ecNumber evidence="9">2.1.1.77</ecNumber>
    </recommendedName>
    <alternativeName>
        <fullName evidence="9">L-isoaspartyl protein carboxyl methyltransferase</fullName>
    </alternativeName>
    <alternativeName>
        <fullName evidence="9">Protein L-isoaspartyl methyltransferase</fullName>
    </alternativeName>
    <alternativeName>
        <fullName evidence="9">Protein-beta-aspartate methyltransferase</fullName>
        <shortName evidence="9">PIMT</shortName>
    </alternativeName>
</protein>
<evidence type="ECO:0000256" key="6">
    <source>
        <dbReference type="ARBA" id="ARBA00022691"/>
    </source>
</evidence>
<dbReference type="GO" id="GO:0032259">
    <property type="term" value="P:methylation"/>
    <property type="evidence" value="ECO:0007669"/>
    <property type="project" value="UniProtKB-KW"/>
</dbReference>
<dbReference type="SUPFAM" id="SSF53335">
    <property type="entry name" value="S-adenosyl-L-methionine-dependent methyltransferases"/>
    <property type="match status" value="1"/>
</dbReference>
<accession>A0A151AJH5</accession>
<dbReference type="PANTHER" id="PTHR11579">
    <property type="entry name" value="PROTEIN-L-ISOASPARTATE O-METHYLTRANSFERASE"/>
    <property type="match status" value="1"/>
</dbReference>
<dbReference type="InterPro" id="IPR000682">
    <property type="entry name" value="PCMT"/>
</dbReference>
<evidence type="ECO:0000256" key="2">
    <source>
        <dbReference type="ARBA" id="ARBA00005369"/>
    </source>
</evidence>
<comment type="caution">
    <text evidence="10">The sequence shown here is derived from an EMBL/GenBank/DDBJ whole genome shotgun (WGS) entry which is preliminary data.</text>
</comment>
<keyword evidence="3 9" id="KW-0963">Cytoplasm</keyword>
<dbReference type="NCBIfam" id="NF001453">
    <property type="entry name" value="PRK00312.1"/>
    <property type="match status" value="1"/>
</dbReference>
<evidence type="ECO:0000256" key="5">
    <source>
        <dbReference type="ARBA" id="ARBA00022679"/>
    </source>
</evidence>
<name>A0A151AJH5_9EURY</name>
<comment type="similarity">
    <text evidence="2 9">Belongs to the methyltransferase superfamily. L-isoaspartyl/D-aspartyl protein methyltransferase family.</text>
</comment>
<proteinExistence type="inferred from homology"/>
<evidence type="ECO:0000256" key="8">
    <source>
        <dbReference type="ARBA" id="ARBA00029295"/>
    </source>
</evidence>
<feature type="active site" evidence="9">
    <location>
        <position position="60"/>
    </location>
</feature>
<gene>
    <name evidence="10" type="primary">pcm_1</name>
    <name evidence="9" type="synonym">pcm</name>
    <name evidence="10" type="ORF">HAPAU_04800</name>
</gene>
<comment type="catalytic activity">
    <reaction evidence="8 9">
        <text>[protein]-L-isoaspartate + S-adenosyl-L-methionine = [protein]-L-isoaspartate alpha-methyl ester + S-adenosyl-L-homocysteine</text>
        <dbReference type="Rhea" id="RHEA:12705"/>
        <dbReference type="Rhea" id="RHEA-COMP:12143"/>
        <dbReference type="Rhea" id="RHEA-COMP:12144"/>
        <dbReference type="ChEBI" id="CHEBI:57856"/>
        <dbReference type="ChEBI" id="CHEBI:59789"/>
        <dbReference type="ChEBI" id="CHEBI:90596"/>
        <dbReference type="ChEBI" id="CHEBI:90598"/>
        <dbReference type="EC" id="2.1.1.77"/>
    </reaction>
</comment>
<dbReference type="PATRIC" id="fig|1008153.3.peg.483"/>
<comment type="subcellular location">
    <subcellularLocation>
        <location evidence="1 9">Cytoplasm</location>
    </subcellularLocation>
</comment>
<evidence type="ECO:0000256" key="7">
    <source>
        <dbReference type="ARBA" id="ARBA00025330"/>
    </source>
</evidence>
<keyword evidence="5 9" id="KW-0808">Transferase</keyword>
<keyword evidence="6 9" id="KW-0949">S-adenosyl-L-methionine</keyword>
<keyword evidence="11" id="KW-1185">Reference proteome</keyword>
<dbReference type="PANTHER" id="PTHR11579:SF0">
    <property type="entry name" value="PROTEIN-L-ISOASPARTATE(D-ASPARTATE) O-METHYLTRANSFERASE"/>
    <property type="match status" value="1"/>
</dbReference>
<dbReference type="Gene3D" id="3.40.50.150">
    <property type="entry name" value="Vaccinia Virus protein VP39"/>
    <property type="match status" value="1"/>
</dbReference>
<dbReference type="CDD" id="cd02440">
    <property type="entry name" value="AdoMet_MTases"/>
    <property type="match status" value="1"/>
</dbReference>
<evidence type="ECO:0000256" key="1">
    <source>
        <dbReference type="ARBA" id="ARBA00004496"/>
    </source>
</evidence>